<dbReference type="AlphaFoldDB" id="A0A2V0RHM4"/>
<evidence type="ECO:0000313" key="2">
    <source>
        <dbReference type="EMBL" id="GBH22008.1"/>
    </source>
</evidence>
<dbReference type="InterPro" id="IPR007094">
    <property type="entry name" value="RNA-dir_pol_PSvirus"/>
</dbReference>
<sequence length="306" mass="35114">MFPYSTNIQEYRFFKPLQDQLVKHGSFNAWISMDAVDQSISDIIDTRQIVLSSDFSSYDQTITVQQSWFFEFLRHNFQKTDANLEDSFLLERNLRYVPLLVSKDEMYTGKHGMPSGSVFTNICDSVVNYMAQMSSPEALGSIQIQGDDAVTLVSDVDKHLKHLEGLGFNANMDKQYINKGSALYLQRLYIDSHRVNGIIRGIYPTFRALNSLLGQERFFKDWSSEMLSLRTLAILENCKWHPNFKEFISFVVKFGDKSLINNTRKLVKEKAFTEIAKTIPGFVPSYNQEDGLTGLSNFESVKLILN</sequence>
<reference evidence="2" key="1">
    <citation type="submission" date="2017-04" db="EMBL/GenBank/DDBJ databases">
        <title>Unveiling RNA virosphere associated with marine microorganisms.</title>
        <authorList>
            <person name="Urayama S."/>
            <person name="Takaki Y."/>
            <person name="Nishi S."/>
            <person name="Yoshida Y."/>
            <person name="Deguchi S."/>
            <person name="Takai K."/>
            <person name="Nunoura T."/>
        </authorList>
    </citation>
    <scope>NUCLEOTIDE SEQUENCE</scope>
</reference>
<dbReference type="InterPro" id="IPR043502">
    <property type="entry name" value="DNA/RNA_pol_sf"/>
</dbReference>
<dbReference type="GO" id="GO:0006351">
    <property type="term" value="P:DNA-templated transcription"/>
    <property type="evidence" value="ECO:0007669"/>
    <property type="project" value="InterPro"/>
</dbReference>
<dbReference type="GO" id="GO:0003723">
    <property type="term" value="F:RNA binding"/>
    <property type="evidence" value="ECO:0007669"/>
    <property type="project" value="InterPro"/>
</dbReference>
<dbReference type="InterPro" id="IPR001205">
    <property type="entry name" value="RNA-dir_pol_C"/>
</dbReference>
<protein>
    <submittedName>
        <fullName evidence="2">RdRp</fullName>
    </submittedName>
</protein>
<feature type="domain" description="RdRp catalytic" evidence="1">
    <location>
        <begin position="48"/>
        <end position="161"/>
    </location>
</feature>
<dbReference type="Pfam" id="PF00680">
    <property type="entry name" value="RdRP_1"/>
    <property type="match status" value="1"/>
</dbReference>
<dbReference type="SUPFAM" id="SSF56672">
    <property type="entry name" value="DNA/RNA polymerases"/>
    <property type="match status" value="1"/>
</dbReference>
<accession>A0A2V0RHM4</accession>
<organism evidence="2">
    <name type="scientific">viral metagenome</name>
    <dbReference type="NCBI Taxonomy" id="1070528"/>
    <lineage>
        <taxon>unclassified sequences</taxon>
        <taxon>metagenomes</taxon>
        <taxon>organismal metagenomes</taxon>
    </lineage>
</organism>
<dbReference type="GO" id="GO:0039694">
    <property type="term" value="P:viral RNA genome replication"/>
    <property type="evidence" value="ECO:0007669"/>
    <property type="project" value="InterPro"/>
</dbReference>
<dbReference type="GO" id="GO:0003968">
    <property type="term" value="F:RNA-directed RNA polymerase activity"/>
    <property type="evidence" value="ECO:0007669"/>
    <property type="project" value="InterPro"/>
</dbReference>
<dbReference type="EMBL" id="BDQA01000529">
    <property type="protein sequence ID" value="GBH22008.1"/>
    <property type="molecule type" value="Genomic_RNA"/>
</dbReference>
<name>A0A2V0RHM4_9ZZZZ</name>
<proteinExistence type="predicted"/>
<evidence type="ECO:0000259" key="1">
    <source>
        <dbReference type="PROSITE" id="PS50507"/>
    </source>
</evidence>
<comment type="caution">
    <text evidence="2">The sequence shown here is derived from an EMBL/GenBank/DDBJ whole genome shotgun (WGS) entry which is preliminary data.</text>
</comment>
<dbReference type="PROSITE" id="PS50507">
    <property type="entry name" value="RDRP_SSRNA_POS"/>
    <property type="match status" value="1"/>
</dbReference>